<comment type="similarity">
    <text evidence="2">Belongs to the RmuC family.</text>
</comment>
<evidence type="ECO:0000313" key="5">
    <source>
        <dbReference type="EMBL" id="PKZ28893.1"/>
    </source>
</evidence>
<evidence type="ECO:0000256" key="4">
    <source>
        <dbReference type="ARBA" id="ARBA00023172"/>
    </source>
</evidence>
<dbReference type="Proteomes" id="UP000234639">
    <property type="component" value="Unassembled WGS sequence"/>
</dbReference>
<dbReference type="AlphaFoldDB" id="A0A2I1N935"/>
<keyword evidence="3" id="KW-0175">Coiled coil</keyword>
<dbReference type="InterPro" id="IPR003798">
    <property type="entry name" value="DNA_recombination_RmuC"/>
</dbReference>
<sequence>MSNQMLLLLVFAVILLIILAVSFFILSQILKKEILNTQKFIYEQNQNSVSLINDVNDSLKDNFYLFNKSLNDSVTNSNITTTNTLTGGIDSLDKRFRHILDKINELESANNSAVLLKNEVMKLNSIFSNHKLRGNFGEFELYKILKLSYGNNSKFYKTQYKLKNDKIVDAALFLKSDLILGIDSKFPLSSYQKICNGLDNNENILEYQKEFVRNLKKHIDDISNKYVISGQTVKYAIMFLPSEAIFNYICSNFSELFEYMVQKSVFLASPTNLLVILNYASVFIKDENINKNISSIKNEIFELSKIFEEFKKQGESVLNSSNKLNKNIEIFYKNSNLIYTKFKNIEKF</sequence>
<evidence type="ECO:0000256" key="3">
    <source>
        <dbReference type="ARBA" id="ARBA00023054"/>
    </source>
</evidence>
<dbReference type="RefSeq" id="WP_101637584.1">
    <property type="nucleotide sequence ID" value="NZ_PKHU01000006.1"/>
</dbReference>
<dbReference type="PANTHER" id="PTHR30563:SF0">
    <property type="entry name" value="DNA RECOMBINATION PROTEIN RMUC"/>
    <property type="match status" value="1"/>
</dbReference>
<dbReference type="Pfam" id="PF02646">
    <property type="entry name" value="RmuC"/>
    <property type="match status" value="1"/>
</dbReference>
<name>A0A2I1N935_9BACT</name>
<comment type="function">
    <text evidence="1">Involved in DNA recombination.</text>
</comment>
<proteinExistence type="inferred from homology"/>
<keyword evidence="4" id="KW-0233">DNA recombination</keyword>
<gene>
    <name evidence="5" type="ORF">CYJ41_07265</name>
</gene>
<organism evidence="5 6">
    <name type="scientific">Campylobacter ureolyticus</name>
    <dbReference type="NCBI Taxonomy" id="827"/>
    <lineage>
        <taxon>Bacteria</taxon>
        <taxon>Pseudomonadati</taxon>
        <taxon>Campylobacterota</taxon>
        <taxon>Epsilonproteobacteria</taxon>
        <taxon>Campylobacterales</taxon>
        <taxon>Campylobacteraceae</taxon>
        <taxon>Campylobacter</taxon>
    </lineage>
</organism>
<evidence type="ECO:0000313" key="6">
    <source>
        <dbReference type="Proteomes" id="UP000234639"/>
    </source>
</evidence>
<evidence type="ECO:0000256" key="2">
    <source>
        <dbReference type="ARBA" id="ARBA00009840"/>
    </source>
</evidence>
<reference evidence="5 6" key="1">
    <citation type="submission" date="2017-12" db="EMBL/GenBank/DDBJ databases">
        <title>Phylogenetic diversity of female urinary microbiome.</title>
        <authorList>
            <person name="Thomas-White K."/>
            <person name="Wolfe A.J."/>
        </authorList>
    </citation>
    <scope>NUCLEOTIDE SEQUENCE [LARGE SCALE GENOMIC DNA]</scope>
    <source>
        <strain evidence="5 6">UMB0112</strain>
    </source>
</reference>
<evidence type="ECO:0000256" key="1">
    <source>
        <dbReference type="ARBA" id="ARBA00003416"/>
    </source>
</evidence>
<dbReference type="EMBL" id="PKHU01000006">
    <property type="protein sequence ID" value="PKZ28893.1"/>
    <property type="molecule type" value="Genomic_DNA"/>
</dbReference>
<comment type="caution">
    <text evidence="5">The sequence shown here is derived from an EMBL/GenBank/DDBJ whole genome shotgun (WGS) entry which is preliminary data.</text>
</comment>
<dbReference type="PANTHER" id="PTHR30563">
    <property type="entry name" value="DNA RECOMBINATION PROTEIN RMUC"/>
    <property type="match status" value="1"/>
</dbReference>
<accession>A0A2I1N935</accession>
<dbReference type="GO" id="GO:0006310">
    <property type="term" value="P:DNA recombination"/>
    <property type="evidence" value="ECO:0007669"/>
    <property type="project" value="UniProtKB-KW"/>
</dbReference>
<protein>
    <submittedName>
        <fullName evidence="5">DNA recombination protein RmuC</fullName>
    </submittedName>
</protein>